<dbReference type="HOGENOM" id="CLU_017295_0_1_1"/>
<evidence type="ECO:0000256" key="7">
    <source>
        <dbReference type="SAM" id="MobiDB-lite"/>
    </source>
</evidence>
<dbReference type="PANTHER" id="PTHR32060:SF31">
    <property type="entry name" value="CARBOXYL-TERMINAL-PROCESSING PEPTIDASE 1, CHLOROPLASTIC"/>
    <property type="match status" value="1"/>
</dbReference>
<reference evidence="9" key="2">
    <citation type="submission" date="2017-06" db="EMBL/GenBank/DDBJ databases">
        <title>WGS assembly of Brachypodium distachyon.</title>
        <authorList>
            <consortium name="The International Brachypodium Initiative"/>
            <person name="Lucas S."/>
            <person name="Harmon-Smith M."/>
            <person name="Lail K."/>
            <person name="Tice H."/>
            <person name="Grimwood J."/>
            <person name="Bruce D."/>
            <person name="Barry K."/>
            <person name="Shu S."/>
            <person name="Lindquist E."/>
            <person name="Wang M."/>
            <person name="Pitluck S."/>
            <person name="Vogel J.P."/>
            <person name="Garvin D.F."/>
            <person name="Mockler T.C."/>
            <person name="Schmutz J."/>
            <person name="Rokhsar D."/>
            <person name="Bevan M.W."/>
        </authorList>
    </citation>
    <scope>NUCLEOTIDE SEQUENCE</scope>
    <source>
        <strain evidence="9">Bd21</strain>
    </source>
</reference>
<keyword evidence="4" id="KW-0720">Serine protease</keyword>
<reference evidence="9 10" key="1">
    <citation type="journal article" date="2010" name="Nature">
        <title>Genome sequencing and analysis of the model grass Brachypodium distachyon.</title>
        <authorList>
            <consortium name="International Brachypodium Initiative"/>
        </authorList>
    </citation>
    <scope>NUCLEOTIDE SEQUENCE [LARGE SCALE GENOMIC DNA]</scope>
    <source>
        <strain evidence="9">Bd21</strain>
        <strain evidence="10">cv. Bd21</strain>
    </source>
</reference>
<evidence type="ECO:0000256" key="1">
    <source>
        <dbReference type="ARBA" id="ARBA00009179"/>
    </source>
</evidence>
<comment type="catalytic activity">
    <reaction evidence="5">
        <text>The enzyme shows specific recognition of a C-terminal tripeptide, Xaa-Yaa-Zaa, in which Xaa is preferably Ala or Leu, Yaa is preferably Ala or Tyr, and Zaa is preferably Ala, but then cleaves at a variable distance from the C-terminus. A typical cleavage is -Ala-Ala-|-Arg-Ala-Ala-Lys-Glu-Asn-Tyr-Ala-Leu-Ala-Ala.</text>
        <dbReference type="EC" id="3.4.21.102"/>
    </reaction>
</comment>
<dbReference type="GO" id="GO:0006508">
    <property type="term" value="P:proteolysis"/>
    <property type="evidence" value="ECO:0007669"/>
    <property type="project" value="UniProtKB-KW"/>
</dbReference>
<dbReference type="KEGG" id="bdi:100821005"/>
<dbReference type="InterPro" id="IPR005151">
    <property type="entry name" value="Tail-specific_protease"/>
</dbReference>
<dbReference type="Proteomes" id="UP000008810">
    <property type="component" value="Chromosome 2"/>
</dbReference>
<dbReference type="Gene3D" id="3.30.750.44">
    <property type="match status" value="1"/>
</dbReference>
<keyword evidence="2" id="KW-0645">Protease</keyword>
<dbReference type="OMA" id="TWSIVDE"/>
<evidence type="ECO:0000313" key="11">
    <source>
        <dbReference type="Proteomes" id="UP000008810"/>
    </source>
</evidence>
<dbReference type="InterPro" id="IPR029045">
    <property type="entry name" value="ClpP/crotonase-like_dom_sf"/>
</dbReference>
<dbReference type="GeneID" id="100821005"/>
<dbReference type="SUPFAM" id="SSF50156">
    <property type="entry name" value="PDZ domain-like"/>
    <property type="match status" value="1"/>
</dbReference>
<dbReference type="Gene3D" id="3.90.226.10">
    <property type="entry name" value="2-enoyl-CoA Hydratase, Chain A, domain 1"/>
    <property type="match status" value="1"/>
</dbReference>
<reference evidence="10" key="3">
    <citation type="submission" date="2018-08" db="UniProtKB">
        <authorList>
            <consortium name="EnsemblPlants"/>
        </authorList>
    </citation>
    <scope>IDENTIFICATION</scope>
    <source>
        <strain evidence="10">cv. Bd21</strain>
    </source>
</reference>
<dbReference type="InterPro" id="IPR001478">
    <property type="entry name" value="PDZ"/>
</dbReference>
<sequence>MLPLSYAPPHGRPNRSPSHKPKPQQFALPFPDALRAAAAAAAISLSLLAGNNAGAAAAALEQPAEICRGGDGGGKAEVKAEAVTNEQLVEEAWEVVNEGFLPDAGSRPWSPELWLQRKQDILQGSIKSRSRAHDIITKMLASLGDPYTRFLPPSDFSKMSKYDMTGIGLNLREISDDNGSLKLIVLGLILDGPAHSAGVRQGDELLSVNDIDVKGKSAFDVSSMLQGPKETFVTIKVKHSNCGPVESMKVQRQMAARTPIFYRLEKRENEDSPVGYIHIKEFNAVAKKDLVSALKRLQNSGASYFVLDLRDNLGGLVQAGIEIAKLFLNKGDTIIYTTGRDRQVQNTIVADGEPLVTTPLMVLVNSRTASASEIVASALHDNCKAVLVGERTYGKGLIQSVFELYDGSGIVVTVGKYVTPNHQDINGDGIEPDYHRLPGLNEARDYLLRCEGKKLS</sequence>
<protein>
    <recommendedName>
        <fullName evidence="6">C-terminal processing peptidase</fullName>
        <ecNumber evidence="6">3.4.21.102</ecNumber>
    </recommendedName>
</protein>
<accession>I1HQ48</accession>
<dbReference type="CDD" id="cd07560">
    <property type="entry name" value="Peptidase_S41_CPP"/>
    <property type="match status" value="1"/>
</dbReference>
<dbReference type="InterPro" id="IPR041489">
    <property type="entry name" value="PDZ_6"/>
</dbReference>
<evidence type="ECO:0000256" key="2">
    <source>
        <dbReference type="ARBA" id="ARBA00022670"/>
    </source>
</evidence>
<gene>
    <name evidence="10" type="primary">LOC100821005</name>
    <name evidence="9" type="ORF">BRADI_2g45830v3</name>
</gene>
<comment type="similarity">
    <text evidence="1">Belongs to the peptidase S41A family.</text>
</comment>
<evidence type="ECO:0000256" key="3">
    <source>
        <dbReference type="ARBA" id="ARBA00022801"/>
    </source>
</evidence>
<dbReference type="eggNOG" id="ENOG502QT7D">
    <property type="taxonomic scope" value="Eukaryota"/>
</dbReference>
<dbReference type="STRING" id="15368.I1HQ48"/>
<evidence type="ECO:0000313" key="9">
    <source>
        <dbReference type="EMBL" id="KQK09068.1"/>
    </source>
</evidence>
<dbReference type="EnsemblPlants" id="KQK09068">
    <property type="protein sequence ID" value="KQK09068"/>
    <property type="gene ID" value="BRADI_2g45830v3"/>
</dbReference>
<dbReference type="CDD" id="cd06782">
    <property type="entry name" value="cpPDZ_CPP-like"/>
    <property type="match status" value="1"/>
</dbReference>
<dbReference type="RefSeq" id="XP_003569507.1">
    <property type="nucleotide sequence ID" value="XM_003569459.4"/>
</dbReference>
<dbReference type="GO" id="GO:0004175">
    <property type="term" value="F:endopeptidase activity"/>
    <property type="evidence" value="ECO:0000318"/>
    <property type="project" value="GO_Central"/>
</dbReference>
<dbReference type="Gene3D" id="2.30.42.10">
    <property type="match status" value="1"/>
</dbReference>
<name>I1HQ48_BRADI</name>
<dbReference type="SUPFAM" id="SSF52096">
    <property type="entry name" value="ClpP/crotonase"/>
    <property type="match status" value="1"/>
</dbReference>
<dbReference type="EC" id="3.4.21.102" evidence="6"/>
<dbReference type="Gramene" id="KQK09068">
    <property type="protein sequence ID" value="KQK09068"/>
    <property type="gene ID" value="BRADI_2g45830v3"/>
</dbReference>
<dbReference type="GO" id="GO:0004252">
    <property type="term" value="F:serine-type endopeptidase activity"/>
    <property type="evidence" value="ECO:0007669"/>
    <property type="project" value="UniProtKB-EC"/>
</dbReference>
<dbReference type="PANTHER" id="PTHR32060">
    <property type="entry name" value="TAIL-SPECIFIC PROTEASE"/>
    <property type="match status" value="1"/>
</dbReference>
<dbReference type="PROSITE" id="PS50106">
    <property type="entry name" value="PDZ"/>
    <property type="match status" value="1"/>
</dbReference>
<dbReference type="FunFam" id="3.90.226.10:FF:000023">
    <property type="entry name" value="Carboxyl-terminal processing protease"/>
    <property type="match status" value="1"/>
</dbReference>
<dbReference type="InterPro" id="IPR004447">
    <property type="entry name" value="Peptidase_S41A"/>
</dbReference>
<dbReference type="Pfam" id="PF03572">
    <property type="entry name" value="Peptidase_S41"/>
    <property type="match status" value="1"/>
</dbReference>
<dbReference type="SMART" id="SM00228">
    <property type="entry name" value="PDZ"/>
    <property type="match status" value="1"/>
</dbReference>
<keyword evidence="3" id="KW-0378">Hydrolase</keyword>
<dbReference type="NCBIfam" id="TIGR00225">
    <property type="entry name" value="prc"/>
    <property type="match status" value="1"/>
</dbReference>
<feature type="region of interest" description="Disordered" evidence="7">
    <location>
        <begin position="1"/>
        <end position="26"/>
    </location>
</feature>
<evidence type="ECO:0000256" key="4">
    <source>
        <dbReference type="ARBA" id="ARBA00022825"/>
    </source>
</evidence>
<evidence type="ECO:0000313" key="10">
    <source>
        <dbReference type="EnsemblPlants" id="KQK09068"/>
    </source>
</evidence>
<dbReference type="InterPro" id="IPR036034">
    <property type="entry name" value="PDZ_sf"/>
</dbReference>
<dbReference type="AlphaFoldDB" id="I1HQ48"/>
<dbReference type="OrthoDB" id="43580at2759"/>
<dbReference type="FunFam" id="2.30.42.10:FF:000146">
    <property type="entry name" value="Carboxyl-terminal-processing peptidase 1, chloroplastic"/>
    <property type="match status" value="1"/>
</dbReference>
<feature type="domain" description="PDZ" evidence="8">
    <location>
        <begin position="156"/>
        <end position="226"/>
    </location>
</feature>
<dbReference type="MEROPS" id="S41.A02"/>
<evidence type="ECO:0000259" key="8">
    <source>
        <dbReference type="PROSITE" id="PS50106"/>
    </source>
</evidence>
<evidence type="ECO:0000256" key="6">
    <source>
        <dbReference type="ARBA" id="ARBA00066637"/>
    </source>
</evidence>
<organism evidence="10">
    <name type="scientific">Brachypodium distachyon</name>
    <name type="common">Purple false brome</name>
    <name type="synonym">Trachynia distachya</name>
    <dbReference type="NCBI Taxonomy" id="15368"/>
    <lineage>
        <taxon>Eukaryota</taxon>
        <taxon>Viridiplantae</taxon>
        <taxon>Streptophyta</taxon>
        <taxon>Embryophyta</taxon>
        <taxon>Tracheophyta</taxon>
        <taxon>Spermatophyta</taxon>
        <taxon>Magnoliopsida</taxon>
        <taxon>Liliopsida</taxon>
        <taxon>Poales</taxon>
        <taxon>Poaceae</taxon>
        <taxon>BOP clade</taxon>
        <taxon>Pooideae</taxon>
        <taxon>Stipodae</taxon>
        <taxon>Brachypodieae</taxon>
        <taxon>Brachypodium</taxon>
    </lineage>
</organism>
<evidence type="ECO:0000256" key="5">
    <source>
        <dbReference type="ARBA" id="ARBA00051784"/>
    </source>
</evidence>
<dbReference type="Pfam" id="PF17820">
    <property type="entry name" value="PDZ_6"/>
    <property type="match status" value="1"/>
</dbReference>
<dbReference type="EMBL" id="CM000881">
    <property type="protein sequence ID" value="KQK09068.1"/>
    <property type="molecule type" value="Genomic_DNA"/>
</dbReference>
<proteinExistence type="inferred from homology"/>
<keyword evidence="11" id="KW-1185">Reference proteome</keyword>
<dbReference type="SMART" id="SM00245">
    <property type="entry name" value="TSPc"/>
    <property type="match status" value="1"/>
</dbReference>